<feature type="compositionally biased region" description="Basic and acidic residues" evidence="1">
    <location>
        <begin position="153"/>
        <end position="163"/>
    </location>
</feature>
<name>A0AA38NV25_9AGAR</name>
<dbReference type="AlphaFoldDB" id="A0AA38NV25"/>
<protein>
    <submittedName>
        <fullName evidence="2">Uncharacterized protein</fullName>
    </submittedName>
</protein>
<feature type="region of interest" description="Disordered" evidence="1">
    <location>
        <begin position="146"/>
        <end position="187"/>
    </location>
</feature>
<reference evidence="2" key="1">
    <citation type="submission" date="2022-08" db="EMBL/GenBank/DDBJ databases">
        <authorList>
            <consortium name="DOE Joint Genome Institute"/>
            <person name="Min B."/>
            <person name="Riley R."/>
            <person name="Sierra-Patev S."/>
            <person name="Naranjo-Ortiz M."/>
            <person name="Looney B."/>
            <person name="Konkel Z."/>
            <person name="Slot J.C."/>
            <person name="Sakamoto Y."/>
            <person name="Steenwyk J.L."/>
            <person name="Rokas A."/>
            <person name="Carro J."/>
            <person name="Camarero S."/>
            <person name="Ferreira P."/>
            <person name="Molpeceres G."/>
            <person name="Ruiz-Duenas F.J."/>
            <person name="Serrano A."/>
            <person name="Henrissat B."/>
            <person name="Drula E."/>
            <person name="Hughes K.W."/>
            <person name="Mata J.L."/>
            <person name="Ishikawa N.K."/>
            <person name="Vargas-Isla R."/>
            <person name="Ushijima S."/>
            <person name="Smith C.A."/>
            <person name="Ahrendt S."/>
            <person name="Andreopoulos W."/>
            <person name="He G."/>
            <person name="Labutti K."/>
            <person name="Lipzen A."/>
            <person name="Ng V."/>
            <person name="Sandor L."/>
            <person name="Barry K."/>
            <person name="Martinez A.T."/>
            <person name="Xiao Y."/>
            <person name="Gibbons J.G."/>
            <person name="Terashima K."/>
            <person name="Hibbett D.S."/>
            <person name="Grigoriev I.V."/>
        </authorList>
    </citation>
    <scope>NUCLEOTIDE SEQUENCE</scope>
    <source>
        <strain evidence="2">TFB9207</strain>
    </source>
</reference>
<organism evidence="2 3">
    <name type="scientific">Lentinula raphanica</name>
    <dbReference type="NCBI Taxonomy" id="153919"/>
    <lineage>
        <taxon>Eukaryota</taxon>
        <taxon>Fungi</taxon>
        <taxon>Dikarya</taxon>
        <taxon>Basidiomycota</taxon>
        <taxon>Agaricomycotina</taxon>
        <taxon>Agaricomycetes</taxon>
        <taxon>Agaricomycetidae</taxon>
        <taxon>Agaricales</taxon>
        <taxon>Marasmiineae</taxon>
        <taxon>Omphalotaceae</taxon>
        <taxon>Lentinula</taxon>
    </lineage>
</organism>
<feature type="compositionally biased region" description="Polar residues" evidence="1">
    <location>
        <begin position="164"/>
        <end position="177"/>
    </location>
</feature>
<comment type="caution">
    <text evidence="2">The sequence shown here is derived from an EMBL/GenBank/DDBJ whole genome shotgun (WGS) entry which is preliminary data.</text>
</comment>
<accession>A0AA38NV25</accession>
<keyword evidence="3" id="KW-1185">Reference proteome</keyword>
<evidence type="ECO:0000256" key="1">
    <source>
        <dbReference type="SAM" id="MobiDB-lite"/>
    </source>
</evidence>
<dbReference type="EMBL" id="MU807735">
    <property type="protein sequence ID" value="KAJ3831161.1"/>
    <property type="molecule type" value="Genomic_DNA"/>
</dbReference>
<sequence>MRLQRALDPSSSTTISRMLSYFTQSKTACKPTYFMTSIKGRQQFQYYVVLGGKSPGIYANKKAAYAQASDDNLPEPQGFDVYADALETWRIFCVGTHIHTASDVTAPALAYDKLSTQPTVEKKKFPDSEVNEEAFMTDRELEIARGRGLKMRARSESPHKADKVSTSSKPSKSNVRPSPTKGKSPFIPKVEYSYEDSISACTPSAITLSDASPSTAVSTGYRCFVVRQKGSYTIYSEK</sequence>
<dbReference type="Proteomes" id="UP001163846">
    <property type="component" value="Unassembled WGS sequence"/>
</dbReference>
<proteinExistence type="predicted"/>
<evidence type="ECO:0000313" key="3">
    <source>
        <dbReference type="Proteomes" id="UP001163846"/>
    </source>
</evidence>
<evidence type="ECO:0000313" key="2">
    <source>
        <dbReference type="EMBL" id="KAJ3831161.1"/>
    </source>
</evidence>
<gene>
    <name evidence="2" type="ORF">F5878DRAFT_667850</name>
</gene>